<gene>
    <name evidence="2" type="ORF">B5V51_6878</name>
</gene>
<dbReference type="STRING" id="7102.A0A2A4J5D3"/>
<dbReference type="InterPro" id="IPR000477">
    <property type="entry name" value="RT_dom"/>
</dbReference>
<evidence type="ECO:0000259" key="1">
    <source>
        <dbReference type="PROSITE" id="PS50878"/>
    </source>
</evidence>
<comment type="caution">
    <text evidence="2">The sequence shown here is derived from an EMBL/GenBank/DDBJ whole genome shotgun (WGS) entry which is preliminary data.</text>
</comment>
<feature type="domain" description="Reverse transcriptase" evidence="1">
    <location>
        <begin position="51"/>
        <end position="334"/>
    </location>
</feature>
<sequence length="528" mass="60991">MKINNAKENTVRRIIDQMNDKKSPGYDGIRAKDLKYASTSLVPVITHLINRCLITGTYPDLLKIGVIRPIHKKGSRDDVNNYRPITILSCIDKIIERYIGDEINSFLRVHGIINKKQYGFQKNKSSTQLLREFSDEVNKQLNDKKHVLALFIDFSKAFDMLHLDKLFDKLSRSGIQGPLLELLKNYHNNRYNMVKIQNEFSTRVSSVQGTAQGSIIGPTEYLLYVNDMTNAIDTGSVYQFADDTCILVANKNIQNAQESLQKGFDQMCKWAHDVGLVINASKTKIVHIHSSQNKSTITPTVIAHEHSCLHNPQIACKCPLLEVVDKHMYIGLLVDSRFCWGPHVDYVCNKLRSILGKLSILKYKLPYKTLRMLYMALADSVINYGLSSYGKTYHTYLAEIYRLQLRILKVITPKYIKKKFKDSDSDLFKHCCVMSVYNKVEFFTLTEVIRPELLSETTRPSFLRSIAHKNKYILPKYNNVYGTRVSDYVIPYFINKLPEELQLQYKENSKSTKHKYKHFYTNDSLKKH</sequence>
<dbReference type="InterPro" id="IPR043502">
    <property type="entry name" value="DNA/RNA_pol_sf"/>
</dbReference>
<evidence type="ECO:0000313" key="2">
    <source>
        <dbReference type="EMBL" id="PCG67089.1"/>
    </source>
</evidence>
<dbReference type="CDD" id="cd01650">
    <property type="entry name" value="RT_nLTR_like"/>
    <property type="match status" value="1"/>
</dbReference>
<proteinExistence type="predicted"/>
<dbReference type="AlphaFoldDB" id="A0A2A4J5D3"/>
<organism evidence="2">
    <name type="scientific">Heliothis virescens</name>
    <name type="common">Tobacco budworm moth</name>
    <dbReference type="NCBI Taxonomy" id="7102"/>
    <lineage>
        <taxon>Eukaryota</taxon>
        <taxon>Metazoa</taxon>
        <taxon>Ecdysozoa</taxon>
        <taxon>Arthropoda</taxon>
        <taxon>Hexapoda</taxon>
        <taxon>Insecta</taxon>
        <taxon>Pterygota</taxon>
        <taxon>Neoptera</taxon>
        <taxon>Endopterygota</taxon>
        <taxon>Lepidoptera</taxon>
        <taxon>Glossata</taxon>
        <taxon>Ditrysia</taxon>
        <taxon>Noctuoidea</taxon>
        <taxon>Noctuidae</taxon>
        <taxon>Heliothinae</taxon>
        <taxon>Heliothis</taxon>
    </lineage>
</organism>
<dbReference type="EMBL" id="NWSH01003029">
    <property type="protein sequence ID" value="PCG67089.1"/>
    <property type="molecule type" value="Genomic_DNA"/>
</dbReference>
<reference evidence="2" key="1">
    <citation type="submission" date="2017-09" db="EMBL/GenBank/DDBJ databases">
        <title>Contemporary evolution of a Lepidopteran species, Heliothis virescens, in response to modern agricultural practices.</title>
        <authorList>
            <person name="Fritz M.L."/>
            <person name="Deyonke A.M."/>
            <person name="Papanicolaou A."/>
            <person name="Micinski S."/>
            <person name="Westbrook J."/>
            <person name="Gould F."/>
        </authorList>
    </citation>
    <scope>NUCLEOTIDE SEQUENCE [LARGE SCALE GENOMIC DNA]</scope>
    <source>
        <strain evidence="2">HvINT-</strain>
        <tissue evidence="2">Whole body</tissue>
    </source>
</reference>
<dbReference type="PROSITE" id="PS50878">
    <property type="entry name" value="RT_POL"/>
    <property type="match status" value="1"/>
</dbReference>
<dbReference type="Pfam" id="PF00078">
    <property type="entry name" value="RVT_1"/>
    <property type="match status" value="1"/>
</dbReference>
<accession>A0A2A4J5D3</accession>
<name>A0A2A4J5D3_HELVI</name>
<protein>
    <recommendedName>
        <fullName evidence="1">Reverse transcriptase domain-containing protein</fullName>
    </recommendedName>
</protein>
<dbReference type="PANTHER" id="PTHR33332">
    <property type="entry name" value="REVERSE TRANSCRIPTASE DOMAIN-CONTAINING PROTEIN"/>
    <property type="match status" value="1"/>
</dbReference>
<dbReference type="GO" id="GO:0071897">
    <property type="term" value="P:DNA biosynthetic process"/>
    <property type="evidence" value="ECO:0007669"/>
    <property type="project" value="UniProtKB-ARBA"/>
</dbReference>
<dbReference type="SUPFAM" id="SSF56672">
    <property type="entry name" value="DNA/RNA polymerases"/>
    <property type="match status" value="1"/>
</dbReference>